<dbReference type="Gene3D" id="3.30.50.10">
    <property type="entry name" value="Erythroid Transcription Factor GATA-1, subunit A"/>
    <property type="match status" value="1"/>
</dbReference>
<gene>
    <name evidence="14" type="ORF">BOKJ2_LOCUS9906</name>
</gene>
<comment type="caution">
    <text evidence="14">The sequence shown here is derived from an EMBL/GenBank/DDBJ whole genome shotgun (WGS) entry which is preliminary data.</text>
</comment>
<keyword evidence="9 11" id="KW-0675">Receptor</keyword>
<evidence type="ECO:0000256" key="7">
    <source>
        <dbReference type="ARBA" id="ARBA00023125"/>
    </source>
</evidence>
<evidence type="ECO:0000256" key="3">
    <source>
        <dbReference type="ARBA" id="ARBA00022723"/>
    </source>
</evidence>
<accession>A0A811L1M3</accession>
<dbReference type="PRINTS" id="PR00047">
    <property type="entry name" value="STROIDFINGER"/>
</dbReference>
<dbReference type="Proteomes" id="UP000783686">
    <property type="component" value="Unassembled WGS sequence"/>
</dbReference>
<dbReference type="CDD" id="cd06960">
    <property type="entry name" value="NR_DBD_HNF4A"/>
    <property type="match status" value="1"/>
</dbReference>
<feature type="domain" description="Nuclear receptor" evidence="12">
    <location>
        <begin position="16"/>
        <end position="91"/>
    </location>
</feature>
<dbReference type="OrthoDB" id="9996608at2759"/>
<dbReference type="GO" id="GO:0003700">
    <property type="term" value="F:DNA-binding transcription factor activity"/>
    <property type="evidence" value="ECO:0007669"/>
    <property type="project" value="InterPro"/>
</dbReference>
<dbReference type="InterPro" id="IPR035500">
    <property type="entry name" value="NHR-like_dom_sf"/>
</dbReference>
<comment type="similarity">
    <text evidence="2 11">Belongs to the nuclear hormone receptor family.</text>
</comment>
<reference evidence="14" key="1">
    <citation type="submission" date="2020-09" db="EMBL/GenBank/DDBJ databases">
        <authorList>
            <person name="Kikuchi T."/>
        </authorList>
    </citation>
    <scope>NUCLEOTIDE SEQUENCE</scope>
    <source>
        <strain evidence="14">SH1</strain>
    </source>
</reference>
<feature type="domain" description="NR LBD" evidence="13">
    <location>
        <begin position="153"/>
        <end position="394"/>
    </location>
</feature>
<keyword evidence="5 11" id="KW-0862">Zinc</keyword>
<dbReference type="InterPro" id="IPR000536">
    <property type="entry name" value="Nucl_hrmn_rcpt_lig-bd"/>
</dbReference>
<keyword evidence="10 11" id="KW-0539">Nucleus</keyword>
<dbReference type="GO" id="GO:0006357">
    <property type="term" value="P:regulation of transcription by RNA polymerase II"/>
    <property type="evidence" value="ECO:0007669"/>
    <property type="project" value="TreeGrafter"/>
</dbReference>
<dbReference type="InterPro" id="IPR013088">
    <property type="entry name" value="Znf_NHR/GATA"/>
</dbReference>
<dbReference type="GO" id="GO:0005634">
    <property type="term" value="C:nucleus"/>
    <property type="evidence" value="ECO:0007669"/>
    <property type="project" value="UniProtKB-SubCell"/>
</dbReference>
<dbReference type="PANTHER" id="PTHR46011:SF20">
    <property type="entry name" value="NUCLEAR HORMONE RECEPTOR FAMILY MEMBER ODR-7"/>
    <property type="match status" value="1"/>
</dbReference>
<evidence type="ECO:0000256" key="5">
    <source>
        <dbReference type="ARBA" id="ARBA00022833"/>
    </source>
</evidence>
<evidence type="ECO:0000259" key="12">
    <source>
        <dbReference type="PROSITE" id="PS51030"/>
    </source>
</evidence>
<keyword evidence="7 11" id="KW-0238">DNA-binding</keyword>
<evidence type="ECO:0000256" key="1">
    <source>
        <dbReference type="ARBA" id="ARBA00004123"/>
    </source>
</evidence>
<dbReference type="PROSITE" id="PS00031">
    <property type="entry name" value="NUCLEAR_REC_DBD_1"/>
    <property type="match status" value="1"/>
</dbReference>
<keyword evidence="4 11" id="KW-0863">Zinc-finger</keyword>
<dbReference type="EMBL" id="CAJFCW020000005">
    <property type="protein sequence ID" value="CAG9117074.1"/>
    <property type="molecule type" value="Genomic_DNA"/>
</dbReference>
<comment type="subcellular location">
    <subcellularLocation>
        <location evidence="1 11">Nucleus</location>
    </subcellularLocation>
</comment>
<dbReference type="Gene3D" id="1.10.565.10">
    <property type="entry name" value="Retinoid X Receptor"/>
    <property type="match status" value="1"/>
</dbReference>
<evidence type="ECO:0000256" key="6">
    <source>
        <dbReference type="ARBA" id="ARBA00023015"/>
    </source>
</evidence>
<evidence type="ECO:0008006" key="16">
    <source>
        <dbReference type="Google" id="ProtNLM"/>
    </source>
</evidence>
<keyword evidence="8 11" id="KW-0804">Transcription</keyword>
<evidence type="ECO:0000256" key="11">
    <source>
        <dbReference type="RuleBase" id="RU004334"/>
    </source>
</evidence>
<dbReference type="Pfam" id="PF00104">
    <property type="entry name" value="Hormone_recep"/>
    <property type="match status" value="1"/>
</dbReference>
<dbReference type="EMBL" id="CAJFDH010000005">
    <property type="protein sequence ID" value="CAD5222963.1"/>
    <property type="molecule type" value="Genomic_DNA"/>
</dbReference>
<evidence type="ECO:0000256" key="10">
    <source>
        <dbReference type="ARBA" id="ARBA00023242"/>
    </source>
</evidence>
<evidence type="ECO:0000313" key="15">
    <source>
        <dbReference type="Proteomes" id="UP000614601"/>
    </source>
</evidence>
<organism evidence="14 15">
    <name type="scientific">Bursaphelenchus okinawaensis</name>
    <dbReference type="NCBI Taxonomy" id="465554"/>
    <lineage>
        <taxon>Eukaryota</taxon>
        <taxon>Metazoa</taxon>
        <taxon>Ecdysozoa</taxon>
        <taxon>Nematoda</taxon>
        <taxon>Chromadorea</taxon>
        <taxon>Rhabditida</taxon>
        <taxon>Tylenchina</taxon>
        <taxon>Tylenchomorpha</taxon>
        <taxon>Aphelenchoidea</taxon>
        <taxon>Aphelenchoididae</taxon>
        <taxon>Bursaphelenchus</taxon>
    </lineage>
</organism>
<dbReference type="PROSITE" id="PS51843">
    <property type="entry name" value="NR_LBD"/>
    <property type="match status" value="1"/>
</dbReference>
<evidence type="ECO:0000259" key="13">
    <source>
        <dbReference type="PROSITE" id="PS51843"/>
    </source>
</evidence>
<protein>
    <recommendedName>
        <fullName evidence="16">Nuclear receptor domain-containing protein</fullName>
    </recommendedName>
</protein>
<dbReference type="InterPro" id="IPR001628">
    <property type="entry name" value="Znf_hrmn_rcpt"/>
</dbReference>
<dbReference type="SUPFAM" id="SSF57716">
    <property type="entry name" value="Glucocorticoid receptor-like (DNA-binding domain)"/>
    <property type="match status" value="1"/>
</dbReference>
<keyword evidence="15" id="KW-1185">Reference proteome</keyword>
<dbReference type="Pfam" id="PF00105">
    <property type="entry name" value="zf-C4"/>
    <property type="match status" value="1"/>
</dbReference>
<dbReference type="AlphaFoldDB" id="A0A811L1M3"/>
<dbReference type="InterPro" id="IPR049636">
    <property type="entry name" value="HNF4-like_DBD"/>
</dbReference>
<name>A0A811L1M3_9BILA</name>
<evidence type="ECO:0000256" key="8">
    <source>
        <dbReference type="ARBA" id="ARBA00023163"/>
    </source>
</evidence>
<dbReference type="GO" id="GO:0008270">
    <property type="term" value="F:zinc ion binding"/>
    <property type="evidence" value="ECO:0007669"/>
    <property type="project" value="UniProtKB-KW"/>
</dbReference>
<dbReference type="SUPFAM" id="SSF48508">
    <property type="entry name" value="Nuclear receptor ligand-binding domain"/>
    <property type="match status" value="1"/>
</dbReference>
<keyword evidence="6 11" id="KW-0805">Transcription regulation</keyword>
<dbReference type="PANTHER" id="PTHR46011">
    <property type="entry name" value="NUCLEAR HORMONE RECEPTOR FAMILY MEMBER NHR-86-RELATED"/>
    <property type="match status" value="1"/>
</dbReference>
<evidence type="ECO:0000256" key="2">
    <source>
        <dbReference type="ARBA" id="ARBA00005993"/>
    </source>
</evidence>
<evidence type="ECO:0000313" key="14">
    <source>
        <dbReference type="EMBL" id="CAD5222963.1"/>
    </source>
</evidence>
<dbReference type="Proteomes" id="UP000614601">
    <property type="component" value="Unassembled WGS sequence"/>
</dbReference>
<evidence type="ECO:0000256" key="9">
    <source>
        <dbReference type="ARBA" id="ARBA00023170"/>
    </source>
</evidence>
<dbReference type="SMART" id="SM00399">
    <property type="entry name" value="ZnF_C4"/>
    <property type="match status" value="1"/>
</dbReference>
<proteinExistence type="inferred from homology"/>
<dbReference type="GO" id="GO:0000978">
    <property type="term" value="F:RNA polymerase II cis-regulatory region sequence-specific DNA binding"/>
    <property type="evidence" value="ECO:0007669"/>
    <property type="project" value="InterPro"/>
</dbReference>
<sequence>MPHTEGLKLSSLYILPPPCCICGAVSSGYHFGVIACKACAAFFRRSVSDNRGYDCQQQNNCPINDEDRTICRSCRLKKCYECGMMAEKVQKRKHKFASASSTTSRSDSCGTCLSSESFTDSESPVIRKNKRISNDSYKNRKRASASAVDKIIDGLKSYWNSQKAAYYSRYPELKGEDHEFKPSTIVTHVQSQMALLPLMHRMCVEHFDGFDELSETQQLTIIEKNETLFSPFEVAYNTSKYFPSLEETRILYAYDDMVDIVNYEAFFKDDKHSKESSKLYLPYAQAMLKFVKKYKQLKVTKFELAAMAGLLLWGEVKTTYALDIAYKMDDIITKELTEYCRKEYGENNFRFGQLLLLRRDAEIIGAKLNENYIISSIENKHYADYNKLRHSFYNMKLEETS</sequence>
<evidence type="ECO:0000256" key="4">
    <source>
        <dbReference type="ARBA" id="ARBA00022771"/>
    </source>
</evidence>
<keyword evidence="3 11" id="KW-0479">Metal-binding</keyword>
<dbReference type="PROSITE" id="PS51030">
    <property type="entry name" value="NUCLEAR_REC_DBD_2"/>
    <property type="match status" value="1"/>
</dbReference>
<dbReference type="SMART" id="SM00430">
    <property type="entry name" value="HOLI"/>
    <property type="match status" value="1"/>
</dbReference>